<evidence type="ECO:0000256" key="1">
    <source>
        <dbReference type="ARBA" id="ARBA00004370"/>
    </source>
</evidence>
<organism evidence="8 9">
    <name type="scientific">Cryptosporidium andersoni</name>
    <dbReference type="NCBI Taxonomy" id="117008"/>
    <lineage>
        <taxon>Eukaryota</taxon>
        <taxon>Sar</taxon>
        <taxon>Alveolata</taxon>
        <taxon>Apicomplexa</taxon>
        <taxon>Conoidasida</taxon>
        <taxon>Coccidia</taxon>
        <taxon>Eucoccidiorida</taxon>
        <taxon>Eimeriorina</taxon>
        <taxon>Cryptosporidiidae</taxon>
        <taxon>Cryptosporidium</taxon>
    </lineage>
</organism>
<dbReference type="GO" id="GO:0030150">
    <property type="term" value="P:protein import into mitochondrial matrix"/>
    <property type="evidence" value="ECO:0007669"/>
    <property type="project" value="TreeGrafter"/>
</dbReference>
<feature type="compositionally biased region" description="Pro residues" evidence="6">
    <location>
        <begin position="21"/>
        <end position="36"/>
    </location>
</feature>
<evidence type="ECO:0000256" key="6">
    <source>
        <dbReference type="SAM" id="MobiDB-lite"/>
    </source>
</evidence>
<evidence type="ECO:0008006" key="10">
    <source>
        <dbReference type="Google" id="ProtNLM"/>
    </source>
</evidence>
<dbReference type="GO" id="GO:0045039">
    <property type="term" value="P:protein insertion into mitochondrial inner membrane"/>
    <property type="evidence" value="ECO:0007669"/>
    <property type="project" value="TreeGrafter"/>
</dbReference>
<keyword evidence="9" id="KW-1185">Reference proteome</keyword>
<evidence type="ECO:0000256" key="4">
    <source>
        <dbReference type="ARBA" id="ARBA00022989"/>
    </source>
</evidence>
<reference evidence="8 9" key="1">
    <citation type="submission" date="2016-10" db="EMBL/GenBank/DDBJ databases">
        <title>Reductive evolution of mitochondrial metabolism and differential evolution of invasion-related proteins in Cryptosporidium.</title>
        <authorList>
            <person name="Liu S."/>
            <person name="Roellig D.M."/>
            <person name="Guo Y."/>
            <person name="Li N."/>
            <person name="Frace M.A."/>
            <person name="Tang K."/>
            <person name="Zhang L."/>
            <person name="Feng Y."/>
            <person name="Xiao L."/>
        </authorList>
    </citation>
    <scope>NUCLEOTIDE SEQUENCE [LARGE SCALE GENOMIC DNA]</scope>
    <source>
        <strain evidence="8">30847</strain>
    </source>
</reference>
<comment type="caution">
    <text evidence="8">The sequence shown here is derived from an EMBL/GenBank/DDBJ whole genome shotgun (WGS) entry which is preliminary data.</text>
</comment>
<dbReference type="Proteomes" id="UP000186804">
    <property type="component" value="Unassembled WGS sequence"/>
</dbReference>
<proteinExistence type="inferred from homology"/>
<keyword evidence="4 7" id="KW-1133">Transmembrane helix</keyword>
<accession>A0A1J4MRV3</accession>
<feature type="region of interest" description="Disordered" evidence="6">
    <location>
        <begin position="1"/>
        <end position="36"/>
    </location>
</feature>
<dbReference type="AlphaFoldDB" id="A0A1J4MRV3"/>
<dbReference type="GO" id="GO:0005744">
    <property type="term" value="C:TIM23 mitochondrial import inner membrane translocase complex"/>
    <property type="evidence" value="ECO:0007669"/>
    <property type="project" value="TreeGrafter"/>
</dbReference>
<dbReference type="EMBL" id="LRBS01000048">
    <property type="protein sequence ID" value="OII76970.1"/>
    <property type="molecule type" value="Genomic_DNA"/>
</dbReference>
<gene>
    <name evidence="8" type="ORF">cand_023130</name>
</gene>
<dbReference type="RefSeq" id="XP_067068816.1">
    <property type="nucleotide sequence ID" value="XM_067212543.1"/>
</dbReference>
<evidence type="ECO:0000256" key="5">
    <source>
        <dbReference type="ARBA" id="ARBA00023136"/>
    </source>
</evidence>
<feature type="transmembrane region" description="Helical" evidence="7">
    <location>
        <begin position="128"/>
        <end position="151"/>
    </location>
</feature>
<dbReference type="InterPro" id="IPR018450">
    <property type="entry name" value="Romo1/Mgr2"/>
</dbReference>
<dbReference type="GeneID" id="92366497"/>
<feature type="transmembrane region" description="Helical" evidence="7">
    <location>
        <begin position="104"/>
        <end position="122"/>
    </location>
</feature>
<dbReference type="SMART" id="SM01378">
    <property type="entry name" value="Romo1"/>
    <property type="match status" value="1"/>
</dbReference>
<dbReference type="PANTHER" id="PTHR28525">
    <property type="entry name" value="REACTIVE OXYGEN SPECIES MODULATOR 1"/>
    <property type="match status" value="1"/>
</dbReference>
<dbReference type="VEuPathDB" id="CryptoDB:cand_023130"/>
<keyword evidence="5 7" id="KW-0472">Membrane</keyword>
<keyword evidence="3 7" id="KW-0812">Transmembrane</keyword>
<evidence type="ECO:0000256" key="3">
    <source>
        <dbReference type="ARBA" id="ARBA00022692"/>
    </source>
</evidence>
<dbReference type="Pfam" id="PF10247">
    <property type="entry name" value="Romo1"/>
    <property type="match status" value="1"/>
</dbReference>
<comment type="similarity">
    <text evidence="2">Belongs to the MGR2 family.</text>
</comment>
<dbReference type="OrthoDB" id="344283at2759"/>
<evidence type="ECO:0000313" key="8">
    <source>
        <dbReference type="EMBL" id="OII76970.1"/>
    </source>
</evidence>
<sequence>MTWPFSSAEKKNISSPIDEFVPPPPGGSPFAPPPEIPHSLKHIKDHSFFHKEFKGFSAPPGRSIDSETRTYEQRFPNSKKSIFDLEFSPRTRACLENIKMGMKMGASVGGIFGALTGVYAAAKHRNLLAIPISIAGGAVSFGFFLGCGMIVRCESK</sequence>
<protein>
    <recommendedName>
        <fullName evidence="10">Reactive oxygen species modulator 1</fullName>
    </recommendedName>
</protein>
<evidence type="ECO:0000256" key="7">
    <source>
        <dbReference type="SAM" id="Phobius"/>
    </source>
</evidence>
<evidence type="ECO:0000313" key="9">
    <source>
        <dbReference type="Proteomes" id="UP000186804"/>
    </source>
</evidence>
<comment type="subcellular location">
    <subcellularLocation>
        <location evidence="1">Membrane</location>
    </subcellularLocation>
</comment>
<evidence type="ECO:0000256" key="2">
    <source>
        <dbReference type="ARBA" id="ARBA00007839"/>
    </source>
</evidence>
<name>A0A1J4MRV3_9CRYT</name>
<dbReference type="PANTHER" id="PTHR28525:SF1">
    <property type="entry name" value="REACTIVE OXYGEN SPECIES MODULATOR 1"/>
    <property type="match status" value="1"/>
</dbReference>